<feature type="transmembrane region" description="Helical" evidence="9">
    <location>
        <begin position="74"/>
        <end position="94"/>
    </location>
</feature>
<protein>
    <submittedName>
        <fullName evidence="11">Ectoine/hydroxyectoine ABC transporter permease subunit EhuC</fullName>
    </submittedName>
</protein>
<dbReference type="InterPro" id="IPR043429">
    <property type="entry name" value="ArtM/GltK/GlnP/TcyL/YhdX-like"/>
</dbReference>
<accession>A0A6B0Y315</accession>
<comment type="similarity">
    <text evidence="2">Belongs to the binding-protein-dependent transport system permease family. HisMQ subfamily.</text>
</comment>
<feature type="transmembrane region" description="Helical" evidence="9">
    <location>
        <begin position="129"/>
        <end position="147"/>
    </location>
</feature>
<proteinExistence type="inferred from homology"/>
<dbReference type="PROSITE" id="PS50928">
    <property type="entry name" value="ABC_TM1"/>
    <property type="match status" value="1"/>
</dbReference>
<dbReference type="NCBIfam" id="TIGR03004">
    <property type="entry name" value="ectoine_ehuC"/>
    <property type="match status" value="1"/>
</dbReference>
<dbReference type="GO" id="GO:0043190">
    <property type="term" value="C:ATP-binding cassette (ABC) transporter complex"/>
    <property type="evidence" value="ECO:0007669"/>
    <property type="project" value="InterPro"/>
</dbReference>
<feature type="transmembrane region" description="Helical" evidence="9">
    <location>
        <begin position="181"/>
        <end position="203"/>
    </location>
</feature>
<keyword evidence="3 9" id="KW-0813">Transport</keyword>
<dbReference type="Pfam" id="PF00528">
    <property type="entry name" value="BPD_transp_1"/>
    <property type="match status" value="1"/>
</dbReference>
<dbReference type="EMBL" id="VXRY01000458">
    <property type="protein sequence ID" value="MXY34645.1"/>
    <property type="molecule type" value="Genomic_DNA"/>
</dbReference>
<feature type="domain" description="ABC transmembrane type-1" evidence="10">
    <location>
        <begin position="12"/>
        <end position="197"/>
    </location>
</feature>
<organism evidence="11">
    <name type="scientific">Boseongicola sp. SB0664_bin_43</name>
    <dbReference type="NCBI Taxonomy" id="2604844"/>
    <lineage>
        <taxon>Bacteria</taxon>
        <taxon>Pseudomonadati</taxon>
        <taxon>Pseudomonadota</taxon>
        <taxon>Alphaproteobacteria</taxon>
        <taxon>Rhodobacterales</taxon>
        <taxon>Paracoccaceae</taxon>
        <taxon>Boseongicola</taxon>
    </lineage>
</organism>
<dbReference type="AlphaFoldDB" id="A0A6B0Y315"/>
<evidence type="ECO:0000256" key="5">
    <source>
        <dbReference type="ARBA" id="ARBA00022692"/>
    </source>
</evidence>
<dbReference type="GO" id="GO:0006865">
    <property type="term" value="P:amino acid transport"/>
    <property type="evidence" value="ECO:0007669"/>
    <property type="project" value="UniProtKB-KW"/>
</dbReference>
<dbReference type="InterPro" id="IPR014342">
    <property type="entry name" value="Ectoine_EhuC"/>
</dbReference>
<evidence type="ECO:0000256" key="9">
    <source>
        <dbReference type="RuleBase" id="RU363032"/>
    </source>
</evidence>
<comment type="subcellular location">
    <subcellularLocation>
        <location evidence="1">Cell inner membrane</location>
        <topology evidence="1">Multi-pass membrane protein</topology>
    </subcellularLocation>
    <subcellularLocation>
        <location evidence="9">Cell membrane</location>
        <topology evidence="9">Multi-pass membrane protein</topology>
    </subcellularLocation>
</comment>
<dbReference type="PANTHER" id="PTHR30614">
    <property type="entry name" value="MEMBRANE COMPONENT OF AMINO ACID ABC TRANSPORTER"/>
    <property type="match status" value="1"/>
</dbReference>
<keyword evidence="8 9" id="KW-0472">Membrane</keyword>
<dbReference type="InterPro" id="IPR010065">
    <property type="entry name" value="AA_ABC_transptr_permease_3TM"/>
</dbReference>
<gene>
    <name evidence="11" type="primary">ehuC</name>
    <name evidence="11" type="ORF">F4Y60_11270</name>
</gene>
<reference evidence="11" key="1">
    <citation type="submission" date="2019-09" db="EMBL/GenBank/DDBJ databases">
        <title>Characterisation of the sponge microbiome using genome-centric metagenomics.</title>
        <authorList>
            <person name="Engelberts J.P."/>
            <person name="Robbins S.J."/>
            <person name="De Goeij J.M."/>
            <person name="Aranda M."/>
            <person name="Bell S.C."/>
            <person name="Webster N.S."/>
        </authorList>
    </citation>
    <scope>NUCLEOTIDE SEQUENCE</scope>
    <source>
        <strain evidence="11">SB0664_bin_43</strain>
    </source>
</reference>
<keyword evidence="5 9" id="KW-0812">Transmembrane</keyword>
<evidence type="ECO:0000256" key="3">
    <source>
        <dbReference type="ARBA" id="ARBA00022448"/>
    </source>
</evidence>
<dbReference type="InterPro" id="IPR000515">
    <property type="entry name" value="MetI-like"/>
</dbReference>
<evidence type="ECO:0000256" key="8">
    <source>
        <dbReference type="ARBA" id="ARBA00023136"/>
    </source>
</evidence>
<keyword evidence="7 9" id="KW-1133">Transmembrane helix</keyword>
<name>A0A6B0Y315_9RHOB</name>
<sequence length="215" mass="23438">MRVFLPAILRGAVVTVQVSALSIVLFLLLSVVAGIGRAYGAAPVRWLSVIYIEVFRGTSLLVILFWMFFVMPEFGIFLSPVVAGVLGIGLNFGAYGAEVVRGALAAVPKGQTEATIALNMSAFRRMTRIVLPQAVAIMIPGLVNLTIELVKATALVSAVTLSDITYAAVQQNQLHFRTVEIFSITLMLYYCLAQFVRFGGAALEDRFSRHRARRV</sequence>
<comment type="caution">
    <text evidence="11">The sequence shown here is derived from an EMBL/GenBank/DDBJ whole genome shotgun (WGS) entry which is preliminary data.</text>
</comment>
<feature type="transmembrane region" description="Helical" evidence="9">
    <location>
        <begin position="12"/>
        <end position="35"/>
    </location>
</feature>
<dbReference type="GO" id="GO:0022857">
    <property type="term" value="F:transmembrane transporter activity"/>
    <property type="evidence" value="ECO:0007669"/>
    <property type="project" value="InterPro"/>
</dbReference>
<evidence type="ECO:0000313" key="11">
    <source>
        <dbReference type="EMBL" id="MXY34645.1"/>
    </source>
</evidence>
<evidence type="ECO:0000256" key="2">
    <source>
        <dbReference type="ARBA" id="ARBA00010072"/>
    </source>
</evidence>
<evidence type="ECO:0000256" key="4">
    <source>
        <dbReference type="ARBA" id="ARBA00022475"/>
    </source>
</evidence>
<keyword evidence="4" id="KW-1003">Cell membrane</keyword>
<evidence type="ECO:0000256" key="7">
    <source>
        <dbReference type="ARBA" id="ARBA00022989"/>
    </source>
</evidence>
<dbReference type="CDD" id="cd06261">
    <property type="entry name" value="TM_PBP2"/>
    <property type="match status" value="1"/>
</dbReference>
<dbReference type="PANTHER" id="PTHR30614:SF0">
    <property type="entry name" value="L-CYSTINE TRANSPORT SYSTEM PERMEASE PROTEIN TCYL"/>
    <property type="match status" value="1"/>
</dbReference>
<dbReference type="NCBIfam" id="TIGR01726">
    <property type="entry name" value="HEQRo_perm_3TM"/>
    <property type="match status" value="1"/>
</dbReference>
<evidence type="ECO:0000259" key="10">
    <source>
        <dbReference type="PROSITE" id="PS50928"/>
    </source>
</evidence>
<dbReference type="InterPro" id="IPR035906">
    <property type="entry name" value="MetI-like_sf"/>
</dbReference>
<dbReference type="SUPFAM" id="SSF161098">
    <property type="entry name" value="MetI-like"/>
    <property type="match status" value="1"/>
</dbReference>
<dbReference type="Gene3D" id="1.10.3720.10">
    <property type="entry name" value="MetI-like"/>
    <property type="match status" value="1"/>
</dbReference>
<feature type="transmembrane region" description="Helical" evidence="9">
    <location>
        <begin position="47"/>
        <end position="68"/>
    </location>
</feature>
<evidence type="ECO:0000256" key="1">
    <source>
        <dbReference type="ARBA" id="ARBA00004429"/>
    </source>
</evidence>
<evidence type="ECO:0000256" key="6">
    <source>
        <dbReference type="ARBA" id="ARBA00022970"/>
    </source>
</evidence>
<keyword evidence="6" id="KW-0029">Amino-acid transport</keyword>